<dbReference type="InterPro" id="IPR027843">
    <property type="entry name" value="DUF4440"/>
</dbReference>
<evidence type="ECO:0000259" key="1">
    <source>
        <dbReference type="Pfam" id="PF14534"/>
    </source>
</evidence>
<evidence type="ECO:0000313" key="3">
    <source>
        <dbReference type="WBParaSite" id="PSU_v2.g15277.t1"/>
    </source>
</evidence>
<dbReference type="Gene3D" id="3.10.450.50">
    <property type="match status" value="1"/>
</dbReference>
<keyword evidence="2" id="KW-1185">Reference proteome</keyword>
<dbReference type="Pfam" id="PF14534">
    <property type="entry name" value="DUF4440"/>
    <property type="match status" value="1"/>
</dbReference>
<dbReference type="SUPFAM" id="SSF54427">
    <property type="entry name" value="NTF2-like"/>
    <property type="match status" value="1"/>
</dbReference>
<feature type="domain" description="DUF4440" evidence="1">
    <location>
        <begin position="2"/>
        <end position="94"/>
    </location>
</feature>
<sequence length="105" mass="12024">MKYFVAKDAKGLTSLYHPDAVLIHQGKWCVYGTDEILKKNEEIVNMTWDFDLEEVSTEGTGDGKFVIHKSNFTGKSDPNKKGWFAQIYMKGDDGKFLIVHDIFNM</sequence>
<dbReference type="WBParaSite" id="PSU_v2.g15277.t1">
    <property type="protein sequence ID" value="PSU_v2.g15277.t1"/>
    <property type="gene ID" value="PSU_v2.g15277"/>
</dbReference>
<reference evidence="3" key="1">
    <citation type="submission" date="2022-11" db="UniProtKB">
        <authorList>
            <consortium name="WormBaseParasite"/>
        </authorList>
    </citation>
    <scope>IDENTIFICATION</scope>
</reference>
<dbReference type="Proteomes" id="UP000887577">
    <property type="component" value="Unplaced"/>
</dbReference>
<name>A0A914Y7M6_9BILA</name>
<protein>
    <submittedName>
        <fullName evidence="3">DUF4440 domain-containing protein</fullName>
    </submittedName>
</protein>
<evidence type="ECO:0000313" key="2">
    <source>
        <dbReference type="Proteomes" id="UP000887577"/>
    </source>
</evidence>
<accession>A0A914Y7M6</accession>
<proteinExistence type="predicted"/>
<dbReference type="AlphaFoldDB" id="A0A914Y7M6"/>
<organism evidence="2 3">
    <name type="scientific">Panagrolaimus superbus</name>
    <dbReference type="NCBI Taxonomy" id="310955"/>
    <lineage>
        <taxon>Eukaryota</taxon>
        <taxon>Metazoa</taxon>
        <taxon>Ecdysozoa</taxon>
        <taxon>Nematoda</taxon>
        <taxon>Chromadorea</taxon>
        <taxon>Rhabditida</taxon>
        <taxon>Tylenchina</taxon>
        <taxon>Panagrolaimomorpha</taxon>
        <taxon>Panagrolaimoidea</taxon>
        <taxon>Panagrolaimidae</taxon>
        <taxon>Panagrolaimus</taxon>
    </lineage>
</organism>
<dbReference type="InterPro" id="IPR032710">
    <property type="entry name" value="NTF2-like_dom_sf"/>
</dbReference>